<proteinExistence type="predicted"/>
<organism evidence="1 2">
    <name type="scientific">Paraburkholderia tropica</name>
    <dbReference type="NCBI Taxonomy" id="92647"/>
    <lineage>
        <taxon>Bacteria</taxon>
        <taxon>Pseudomonadati</taxon>
        <taxon>Pseudomonadota</taxon>
        <taxon>Betaproteobacteria</taxon>
        <taxon>Burkholderiales</taxon>
        <taxon>Burkholderiaceae</taxon>
        <taxon>Paraburkholderia</taxon>
    </lineage>
</organism>
<dbReference type="Proteomes" id="UP000247515">
    <property type="component" value="Unassembled WGS sequence"/>
</dbReference>
<dbReference type="RefSeq" id="WP_110329991.1">
    <property type="nucleotide sequence ID" value="NZ_CP049138.1"/>
</dbReference>
<gene>
    <name evidence="1" type="ORF">C7400_14716</name>
</gene>
<accession>A0ABX5MBC7</accession>
<keyword evidence="2" id="KW-1185">Reference proteome</keyword>
<evidence type="ECO:0000313" key="2">
    <source>
        <dbReference type="Proteomes" id="UP000247515"/>
    </source>
</evidence>
<protein>
    <recommendedName>
        <fullName evidence="3">DUF2313 domain-containing protein</fullName>
    </recommendedName>
</protein>
<comment type="caution">
    <text evidence="1">The sequence shown here is derived from an EMBL/GenBank/DDBJ whole genome shotgun (WGS) entry which is preliminary data.</text>
</comment>
<name>A0ABX5MBC7_9BURK</name>
<sequence length="190" mass="21117">MTYQLISPPCSLDFTALSKQELKKYNDWVIAILPERLEILRSCVNASAGYNSWMADFDPASLAGLGDWFASQVVTRDRTQSEVRAIEARLKFPIDVPNEELTDETVSKAIDVGMYFGMVLLKNHPSLRWDFKTDNKRFADYGQPVIVGFGAAILNPVRIAVTLAYGVVAGTQSGSRLGQVYKFWSEQVGG</sequence>
<dbReference type="EMBL" id="QJJV01000047">
    <property type="protein sequence ID" value="PXX04222.1"/>
    <property type="molecule type" value="Genomic_DNA"/>
</dbReference>
<evidence type="ECO:0008006" key="3">
    <source>
        <dbReference type="Google" id="ProtNLM"/>
    </source>
</evidence>
<dbReference type="GeneID" id="61308265"/>
<evidence type="ECO:0000313" key="1">
    <source>
        <dbReference type="EMBL" id="PXX04222.1"/>
    </source>
</evidence>
<reference evidence="1 2" key="1">
    <citation type="submission" date="2018-05" db="EMBL/GenBank/DDBJ databases">
        <title>Genomic Encyclopedia of Type Strains, Phase IV (KMG-V): Genome sequencing to study the core and pangenomes of soil and plant-associated prokaryotes.</title>
        <authorList>
            <person name="Whitman W."/>
        </authorList>
    </citation>
    <scope>NUCLEOTIDE SEQUENCE [LARGE SCALE GENOMIC DNA]</scope>
    <source>
        <strain evidence="1 2">SIr-6563</strain>
    </source>
</reference>